<evidence type="ECO:0000256" key="2">
    <source>
        <dbReference type="ARBA" id="ARBA00009023"/>
    </source>
</evidence>
<evidence type="ECO:0000256" key="1">
    <source>
        <dbReference type="ARBA" id="ARBA00004196"/>
    </source>
</evidence>
<dbReference type="EMBL" id="PDKW01000040">
    <property type="protein sequence ID" value="PGH57414.1"/>
    <property type="molecule type" value="Genomic_DNA"/>
</dbReference>
<feature type="transmembrane region" description="Helical" evidence="5">
    <location>
        <begin position="101"/>
        <end position="125"/>
    </location>
</feature>
<comment type="caution">
    <text evidence="6">The sequence shown here is derived from an EMBL/GenBank/DDBJ whole genome shotgun (WGS) entry which is preliminary data.</text>
</comment>
<sequence length="346" mass="37173">MTSLSRRTMLKAIAATPAAIPAIGAAGAVIGMPHIARAAEFELKYGNNLPLSHPLNVRANEAAERIAKESNGKAVVKIFPNNQLGGDTDMLSQVRSGGLTFFTPSALVIATLVPVAAINAVGFAFSDYDQVWKAMDGKLGAHVREAISKVGLYAFDKMWDNGFRQMTSGDKAINSAADMNGLKIRVPVSPLSIAMFKGLGAAPASLQFSEVYSSLQTRIVDAQENPLPIIQVAKLYEVQKFCSLSNHIWDGFWFIANGRAWKGLPADMQTIVANAINDAGVAQRGDIKALNQSVKADLESKGLTFNQPSPDSFRAKLRDAGFYGEWKGRFGDEAWGLLEEAVGKLA</sequence>
<dbReference type="InterPro" id="IPR038404">
    <property type="entry name" value="TRAP_DctP_sf"/>
</dbReference>
<dbReference type="CDD" id="cd13603">
    <property type="entry name" value="PBP2_TRAP_Siap_TeaA_like"/>
    <property type="match status" value="1"/>
</dbReference>
<evidence type="ECO:0000256" key="5">
    <source>
        <dbReference type="SAM" id="Phobius"/>
    </source>
</evidence>
<dbReference type="RefSeq" id="WP_098736863.1">
    <property type="nucleotide sequence ID" value="NZ_PDKW01000040.1"/>
</dbReference>
<dbReference type="InterPro" id="IPR018389">
    <property type="entry name" value="DctP_fam"/>
</dbReference>
<dbReference type="PIRSF" id="PIRSF006470">
    <property type="entry name" value="DctB"/>
    <property type="match status" value="1"/>
</dbReference>
<accession>A0A2B8B801</accession>
<dbReference type="PANTHER" id="PTHR33376">
    <property type="match status" value="1"/>
</dbReference>
<comment type="similarity">
    <text evidence="2">Belongs to the bacterial solute-binding protein 7 family.</text>
</comment>
<dbReference type="NCBIfam" id="TIGR00787">
    <property type="entry name" value="dctP"/>
    <property type="match status" value="1"/>
</dbReference>
<organism evidence="6 7">
    <name type="scientific">Azospirillum palustre</name>
    <dbReference type="NCBI Taxonomy" id="2044885"/>
    <lineage>
        <taxon>Bacteria</taxon>
        <taxon>Pseudomonadati</taxon>
        <taxon>Pseudomonadota</taxon>
        <taxon>Alphaproteobacteria</taxon>
        <taxon>Rhodospirillales</taxon>
        <taxon>Azospirillaceae</taxon>
        <taxon>Azospirillum</taxon>
    </lineage>
</organism>
<evidence type="ECO:0000313" key="7">
    <source>
        <dbReference type="Proteomes" id="UP000225379"/>
    </source>
</evidence>
<protein>
    <submittedName>
        <fullName evidence="6">ABC transporter substrate-binding protein</fullName>
    </submittedName>
</protein>
<keyword evidence="7" id="KW-1185">Reference proteome</keyword>
<dbReference type="AlphaFoldDB" id="A0A2B8B801"/>
<keyword evidence="3" id="KW-0813">Transport</keyword>
<keyword evidence="4" id="KW-0732">Signal</keyword>
<evidence type="ECO:0000256" key="3">
    <source>
        <dbReference type="ARBA" id="ARBA00022448"/>
    </source>
</evidence>
<keyword evidence="5" id="KW-1133">Transmembrane helix</keyword>
<name>A0A2B8B801_9PROT</name>
<dbReference type="InterPro" id="IPR004682">
    <property type="entry name" value="TRAP_DctP"/>
</dbReference>
<reference evidence="7" key="1">
    <citation type="submission" date="2017-10" db="EMBL/GenBank/DDBJ databases">
        <authorList>
            <person name="Kravchenko I.K."/>
            <person name="Grouzdev D.S."/>
        </authorList>
    </citation>
    <scope>NUCLEOTIDE SEQUENCE [LARGE SCALE GENOMIC DNA]</scope>
    <source>
        <strain evidence="7">B2</strain>
    </source>
</reference>
<dbReference type="Proteomes" id="UP000225379">
    <property type="component" value="Unassembled WGS sequence"/>
</dbReference>
<dbReference type="NCBIfam" id="NF037995">
    <property type="entry name" value="TRAP_S1"/>
    <property type="match status" value="1"/>
</dbReference>
<evidence type="ECO:0000256" key="4">
    <source>
        <dbReference type="ARBA" id="ARBA00022729"/>
    </source>
</evidence>
<dbReference type="OrthoDB" id="7375081at2"/>
<dbReference type="GO" id="GO:0030288">
    <property type="term" value="C:outer membrane-bounded periplasmic space"/>
    <property type="evidence" value="ECO:0007669"/>
    <property type="project" value="InterPro"/>
</dbReference>
<keyword evidence="5" id="KW-0472">Membrane</keyword>
<proteinExistence type="inferred from homology"/>
<dbReference type="InterPro" id="IPR006311">
    <property type="entry name" value="TAT_signal"/>
</dbReference>
<dbReference type="PROSITE" id="PS51318">
    <property type="entry name" value="TAT"/>
    <property type="match status" value="1"/>
</dbReference>
<gene>
    <name evidence="6" type="ORF">CRT60_13370</name>
</gene>
<comment type="subcellular location">
    <subcellularLocation>
        <location evidence="1">Cell envelope</location>
    </subcellularLocation>
</comment>
<dbReference type="GO" id="GO:0055085">
    <property type="term" value="P:transmembrane transport"/>
    <property type="evidence" value="ECO:0007669"/>
    <property type="project" value="InterPro"/>
</dbReference>
<dbReference type="Gene3D" id="3.40.190.170">
    <property type="entry name" value="Bacterial extracellular solute-binding protein, family 7"/>
    <property type="match status" value="1"/>
</dbReference>
<dbReference type="Pfam" id="PF03480">
    <property type="entry name" value="DctP"/>
    <property type="match status" value="1"/>
</dbReference>
<keyword evidence="5" id="KW-0812">Transmembrane</keyword>
<evidence type="ECO:0000313" key="6">
    <source>
        <dbReference type="EMBL" id="PGH57414.1"/>
    </source>
</evidence>
<dbReference type="PANTHER" id="PTHR33376:SF4">
    <property type="entry name" value="SIALIC ACID-BINDING PERIPLASMIC PROTEIN SIAP"/>
    <property type="match status" value="1"/>
</dbReference>